<dbReference type="HOGENOM" id="CLU_3268545_0_0_11"/>
<comment type="caution">
    <text evidence="1">The sequence shown here is derived from an EMBL/GenBank/DDBJ whole genome shotgun (WGS) entry which is preliminary data.</text>
</comment>
<reference evidence="1 2" key="1">
    <citation type="submission" date="2009-04" db="EMBL/GenBank/DDBJ databases">
        <authorList>
            <person name="Weinstock G."/>
            <person name="Sodergren E."/>
            <person name="Clifton S."/>
            <person name="Fulton L."/>
            <person name="Fulton B."/>
            <person name="Courtney L."/>
            <person name="Fronick C."/>
            <person name="Harrison M."/>
            <person name="Strong C."/>
            <person name="Farmer C."/>
            <person name="Delahaunty K."/>
            <person name="Markovic C."/>
            <person name="Hall O."/>
            <person name="Minx P."/>
            <person name="Tomlinson C."/>
            <person name="Mitreva M."/>
            <person name="Nelson J."/>
            <person name="Hou S."/>
            <person name="Wollam A."/>
            <person name="Pepin K.H."/>
            <person name="Johnson M."/>
            <person name="Bhonagiri V."/>
            <person name="Nash W.E."/>
            <person name="Warren W."/>
            <person name="Chinwalla A."/>
            <person name="Mardis E.R."/>
            <person name="Wilson R.K."/>
        </authorList>
    </citation>
    <scope>NUCLEOTIDE SEQUENCE [LARGE SCALE GENOMIC DNA]</scope>
    <source>
        <strain evidence="1 2">DSM 13280</strain>
    </source>
</reference>
<gene>
    <name evidence="1" type="ORF">COLINT_03397</name>
</gene>
<evidence type="ECO:0000313" key="2">
    <source>
        <dbReference type="Proteomes" id="UP000003295"/>
    </source>
</evidence>
<name>C4FBE4_9ACTN</name>
<dbReference type="EMBL" id="ABXH02000033">
    <property type="protein sequence ID" value="EEP43898.1"/>
    <property type="molecule type" value="Genomic_DNA"/>
</dbReference>
<organism evidence="1 2">
    <name type="scientific">Collinsella intestinalis DSM 13280</name>
    <dbReference type="NCBI Taxonomy" id="521003"/>
    <lineage>
        <taxon>Bacteria</taxon>
        <taxon>Bacillati</taxon>
        <taxon>Actinomycetota</taxon>
        <taxon>Coriobacteriia</taxon>
        <taxon>Coriobacteriales</taxon>
        <taxon>Coriobacteriaceae</taxon>
        <taxon>Collinsella</taxon>
    </lineage>
</organism>
<evidence type="ECO:0000313" key="1">
    <source>
        <dbReference type="EMBL" id="EEP43898.1"/>
    </source>
</evidence>
<dbReference type="Proteomes" id="UP000003295">
    <property type="component" value="Unassembled WGS sequence"/>
</dbReference>
<dbReference type="AlphaFoldDB" id="C4FBE4"/>
<protein>
    <submittedName>
        <fullName evidence="1">Uncharacterized protein</fullName>
    </submittedName>
</protein>
<sequence length="41" mass="4332">MSAIWPASLSREAGHVRLGRAIYLAVMLYVGSGLSDASIPD</sequence>
<proteinExistence type="predicted"/>
<accession>C4FBE4</accession>